<dbReference type="GO" id="GO:0031419">
    <property type="term" value="F:cobalamin binding"/>
    <property type="evidence" value="ECO:0007669"/>
    <property type="project" value="UniProtKB-KW"/>
</dbReference>
<feature type="region of interest" description="Disordered" evidence="5">
    <location>
        <begin position="95"/>
        <end position="128"/>
    </location>
</feature>
<reference evidence="6 7" key="1">
    <citation type="submission" date="2018-01" db="EMBL/GenBank/DDBJ databases">
        <title>Whole genome sequence of Azospirillum brasilense REC3 isolated from strawberry roots.</title>
        <authorList>
            <person name="Fontana C.A."/>
            <person name="Salazar S.M."/>
            <person name="Bassi D."/>
            <person name="Puglisi E."/>
            <person name="Lovaisa N.C."/>
            <person name="Toffoli L.M."/>
            <person name="Pedraza R."/>
            <person name="Cocconcelli P.S."/>
        </authorList>
    </citation>
    <scope>NUCLEOTIDE SEQUENCE [LARGE SCALE GENOMIC DNA]</scope>
    <source>
        <strain evidence="6 7">REC3</strain>
        <plasmid evidence="6">p8unnamed</plasmid>
    </source>
</reference>
<evidence type="ECO:0000256" key="4">
    <source>
        <dbReference type="ARBA" id="ARBA00024446"/>
    </source>
</evidence>
<keyword evidence="3" id="KW-0170">Cobalt</keyword>
<evidence type="ECO:0000256" key="2">
    <source>
        <dbReference type="ARBA" id="ARBA00023239"/>
    </source>
</evidence>
<geneLocation type="plasmid" evidence="6">
    <name>p8unnamed</name>
</geneLocation>
<comment type="caution">
    <text evidence="6">The sequence shown here is derived from an EMBL/GenBank/DDBJ whole genome shotgun (WGS) entry which is preliminary data.</text>
</comment>
<proteinExistence type="predicted"/>
<dbReference type="AlphaFoldDB" id="A0A2K1G0I8"/>
<evidence type="ECO:0000313" key="6">
    <source>
        <dbReference type="EMBL" id="PNQ98189.1"/>
    </source>
</evidence>
<keyword evidence="2" id="KW-0456">Lyase</keyword>
<sequence length="128" mass="13344">MRRHHADAPLIEHFGDGRGISPSPSPCAAAFMLASTTGMACWAPAVGAPDSARNCISNIRLDGLAPEQAVARIADLVRGVWRARVSGVALAAAVGQRLERSRPVSTSPTERAGHRGADTPPSASFPRP</sequence>
<dbReference type="GO" id="GO:0006520">
    <property type="term" value="P:amino acid metabolic process"/>
    <property type="evidence" value="ECO:0007669"/>
    <property type="project" value="InterPro"/>
</dbReference>
<protein>
    <submittedName>
        <fullName evidence="6">Uncharacterized protein</fullName>
    </submittedName>
</protein>
<dbReference type="Pfam" id="PF05985">
    <property type="entry name" value="EutC"/>
    <property type="match status" value="1"/>
</dbReference>
<dbReference type="GO" id="GO:0009350">
    <property type="term" value="C:ethanolamine ammonia-lyase complex"/>
    <property type="evidence" value="ECO:0007669"/>
    <property type="project" value="TreeGrafter"/>
</dbReference>
<dbReference type="Gene3D" id="3.40.50.11240">
    <property type="entry name" value="Ethanolamine ammonia-lyase light chain (EutC)"/>
    <property type="match status" value="1"/>
</dbReference>
<keyword evidence="4" id="KW-1283">Bacterial microcompartment</keyword>
<dbReference type="PANTHER" id="PTHR39330">
    <property type="entry name" value="ETHANOLAMINE AMMONIA-LYASE LIGHT CHAIN"/>
    <property type="match status" value="1"/>
</dbReference>
<dbReference type="PANTHER" id="PTHR39330:SF1">
    <property type="entry name" value="ETHANOLAMINE AMMONIA-LYASE SMALL SUBUNIT"/>
    <property type="match status" value="1"/>
</dbReference>
<evidence type="ECO:0000256" key="1">
    <source>
        <dbReference type="ARBA" id="ARBA00022628"/>
    </source>
</evidence>
<keyword evidence="6" id="KW-0614">Plasmid</keyword>
<dbReference type="InterPro" id="IPR042251">
    <property type="entry name" value="EutC_C"/>
</dbReference>
<evidence type="ECO:0000256" key="3">
    <source>
        <dbReference type="ARBA" id="ARBA00023285"/>
    </source>
</evidence>
<dbReference type="Proteomes" id="UP000236268">
    <property type="component" value="Unassembled WGS sequence"/>
</dbReference>
<evidence type="ECO:0000256" key="5">
    <source>
        <dbReference type="SAM" id="MobiDB-lite"/>
    </source>
</evidence>
<dbReference type="GO" id="GO:0008851">
    <property type="term" value="F:ethanolamine ammonia-lyase activity"/>
    <property type="evidence" value="ECO:0007669"/>
    <property type="project" value="InterPro"/>
</dbReference>
<organism evidence="6 7">
    <name type="scientific">Azospirillum argentinense</name>
    <dbReference type="NCBI Taxonomy" id="2970906"/>
    <lineage>
        <taxon>Bacteria</taxon>
        <taxon>Pseudomonadati</taxon>
        <taxon>Pseudomonadota</taxon>
        <taxon>Alphaproteobacteria</taxon>
        <taxon>Rhodospirillales</taxon>
        <taxon>Azospirillaceae</taxon>
        <taxon>Azospirillum</taxon>
    </lineage>
</organism>
<dbReference type="EMBL" id="POWG01000014">
    <property type="protein sequence ID" value="PNQ98189.1"/>
    <property type="molecule type" value="Genomic_DNA"/>
</dbReference>
<evidence type="ECO:0000313" key="7">
    <source>
        <dbReference type="Proteomes" id="UP000236268"/>
    </source>
</evidence>
<dbReference type="InterPro" id="IPR009246">
    <property type="entry name" value="EutC"/>
</dbReference>
<accession>A0A2K1G0I8</accession>
<keyword evidence="1" id="KW-0846">Cobalamin</keyword>
<dbReference type="OrthoDB" id="114248at2"/>
<name>A0A2K1G0I8_9PROT</name>
<gene>
    <name evidence="6" type="ORF">C1S70_14430</name>
</gene>